<dbReference type="AlphaFoldDB" id="A0A0D2EVQ0"/>
<gene>
    <name evidence="2" type="ORF">PV05_03333</name>
</gene>
<dbReference type="RefSeq" id="XP_013319424.1">
    <property type="nucleotide sequence ID" value="XM_013463970.1"/>
</dbReference>
<organism evidence="2 3">
    <name type="scientific">Exophiala xenobiotica</name>
    <dbReference type="NCBI Taxonomy" id="348802"/>
    <lineage>
        <taxon>Eukaryota</taxon>
        <taxon>Fungi</taxon>
        <taxon>Dikarya</taxon>
        <taxon>Ascomycota</taxon>
        <taxon>Pezizomycotina</taxon>
        <taxon>Eurotiomycetes</taxon>
        <taxon>Chaetothyriomycetidae</taxon>
        <taxon>Chaetothyriales</taxon>
        <taxon>Herpotrichiellaceae</taxon>
        <taxon>Exophiala</taxon>
    </lineage>
</organism>
<keyword evidence="1" id="KW-1133">Transmembrane helix</keyword>
<name>A0A0D2EVQ0_9EURO</name>
<evidence type="ECO:0000313" key="3">
    <source>
        <dbReference type="Proteomes" id="UP000054342"/>
    </source>
</evidence>
<feature type="transmembrane region" description="Helical" evidence="1">
    <location>
        <begin position="66"/>
        <end position="88"/>
    </location>
</feature>
<dbReference type="EMBL" id="KN847318">
    <property type="protein sequence ID" value="KIW58840.1"/>
    <property type="molecule type" value="Genomic_DNA"/>
</dbReference>
<keyword evidence="3" id="KW-1185">Reference proteome</keyword>
<keyword evidence="1" id="KW-0812">Transmembrane</keyword>
<dbReference type="HOGENOM" id="CLU_1768070_0_0_1"/>
<sequence>MPLQTVRKQSHLISLAGTGLRLGLATRLPTAQQRSSSVLLAAWCCWLFGVAGCLVLLVVWCCCLLSVAACLVSLAVGAAGHCSVLLGAADRAVQQHHRATAAWPLVLLADGAAISSCQGVVELLATHPSWRPNTSGTCVRPLGLHCP</sequence>
<accession>A0A0D2EVQ0</accession>
<dbReference type="Proteomes" id="UP000054342">
    <property type="component" value="Unassembled WGS sequence"/>
</dbReference>
<reference evidence="2 3" key="1">
    <citation type="submission" date="2015-01" db="EMBL/GenBank/DDBJ databases">
        <title>The Genome Sequence of Exophiala xenobiotica CBS118157.</title>
        <authorList>
            <consortium name="The Broad Institute Genomics Platform"/>
            <person name="Cuomo C."/>
            <person name="de Hoog S."/>
            <person name="Gorbushina A."/>
            <person name="Stielow B."/>
            <person name="Teixiera M."/>
            <person name="Abouelleil A."/>
            <person name="Chapman S.B."/>
            <person name="Priest M."/>
            <person name="Young S.K."/>
            <person name="Wortman J."/>
            <person name="Nusbaum C."/>
            <person name="Birren B."/>
        </authorList>
    </citation>
    <scope>NUCLEOTIDE SEQUENCE [LARGE SCALE GENOMIC DNA]</scope>
    <source>
        <strain evidence="2 3">CBS 118157</strain>
    </source>
</reference>
<evidence type="ECO:0000256" key="1">
    <source>
        <dbReference type="SAM" id="Phobius"/>
    </source>
</evidence>
<evidence type="ECO:0000313" key="2">
    <source>
        <dbReference type="EMBL" id="KIW58840.1"/>
    </source>
</evidence>
<protein>
    <submittedName>
        <fullName evidence="2">Uncharacterized protein</fullName>
    </submittedName>
</protein>
<dbReference type="GeneID" id="25325241"/>
<feature type="transmembrane region" description="Helical" evidence="1">
    <location>
        <begin position="37"/>
        <end position="60"/>
    </location>
</feature>
<keyword evidence="1" id="KW-0472">Membrane</keyword>
<proteinExistence type="predicted"/>